<accession>A0AAV8U0J2</accession>
<protein>
    <submittedName>
        <fullName evidence="2">Uncharacterized protein</fullName>
    </submittedName>
</protein>
<evidence type="ECO:0000256" key="1">
    <source>
        <dbReference type="SAM" id="MobiDB-lite"/>
    </source>
</evidence>
<evidence type="ECO:0000313" key="2">
    <source>
        <dbReference type="EMBL" id="KAJ8772708.1"/>
    </source>
</evidence>
<keyword evidence="3" id="KW-1185">Reference proteome</keyword>
<feature type="region of interest" description="Disordered" evidence="1">
    <location>
        <begin position="333"/>
        <end position="356"/>
    </location>
</feature>
<dbReference type="EMBL" id="JAIWQS010000002">
    <property type="protein sequence ID" value="KAJ8772708.1"/>
    <property type="molecule type" value="Genomic_DNA"/>
</dbReference>
<feature type="compositionally biased region" description="Basic and acidic residues" evidence="1">
    <location>
        <begin position="338"/>
        <end position="356"/>
    </location>
</feature>
<dbReference type="Proteomes" id="UP001159364">
    <property type="component" value="Linkage Group LG02"/>
</dbReference>
<name>A0AAV8U0J2_9ROSI</name>
<comment type="caution">
    <text evidence="2">The sequence shown here is derived from an EMBL/GenBank/DDBJ whole genome shotgun (WGS) entry which is preliminary data.</text>
</comment>
<dbReference type="AlphaFoldDB" id="A0AAV8U0J2"/>
<feature type="region of interest" description="Disordered" evidence="1">
    <location>
        <begin position="46"/>
        <end position="177"/>
    </location>
</feature>
<feature type="compositionally biased region" description="Polar residues" evidence="1">
    <location>
        <begin position="99"/>
        <end position="108"/>
    </location>
</feature>
<feature type="compositionally biased region" description="Low complexity" evidence="1">
    <location>
        <begin position="122"/>
        <end position="142"/>
    </location>
</feature>
<sequence length="356" mass="38989">MITPIVRTKGGDFSLLFDVTEEELEVATLLRDFPTYVEAEARGVPLKPTTETSSSAWGARRIRTSVNKSSSQSPSTVPTPPPSVPSASVGTGVRDDKTNSSFPLSSSTYPPPTQSVPYTSGQPTVPLSQSSPSPQTQAVPSTPGRPSVTVEARTTSFPRNGDNDLNHNRLNKTAPVRKEIEKRKLELKKEAAINEFLKAKKQNLSSAIDGSKTSPEPSTVPQLGILKLLATRRSTIEGSKTPPEKATVPHFSIPKLYLHIRNGHDQRHEHVMGHQEPKESNPNTVIAGPETPWHSSEDGETMALAASIREIPNQKPSLSEFLIWNRKDSISVQAASGEARHDRMVTKKEEMNKEWQ</sequence>
<proteinExistence type="predicted"/>
<organism evidence="2 3">
    <name type="scientific">Erythroxylum novogranatense</name>
    <dbReference type="NCBI Taxonomy" id="1862640"/>
    <lineage>
        <taxon>Eukaryota</taxon>
        <taxon>Viridiplantae</taxon>
        <taxon>Streptophyta</taxon>
        <taxon>Embryophyta</taxon>
        <taxon>Tracheophyta</taxon>
        <taxon>Spermatophyta</taxon>
        <taxon>Magnoliopsida</taxon>
        <taxon>eudicotyledons</taxon>
        <taxon>Gunneridae</taxon>
        <taxon>Pentapetalae</taxon>
        <taxon>rosids</taxon>
        <taxon>fabids</taxon>
        <taxon>Malpighiales</taxon>
        <taxon>Erythroxylaceae</taxon>
        <taxon>Erythroxylum</taxon>
    </lineage>
</organism>
<gene>
    <name evidence="2" type="ORF">K2173_027885</name>
</gene>
<reference evidence="2 3" key="1">
    <citation type="submission" date="2021-09" db="EMBL/GenBank/DDBJ databases">
        <title>Genomic insights and catalytic innovation underlie evolution of tropane alkaloids biosynthesis.</title>
        <authorList>
            <person name="Wang Y.-J."/>
            <person name="Tian T."/>
            <person name="Huang J.-P."/>
            <person name="Huang S.-X."/>
        </authorList>
    </citation>
    <scope>NUCLEOTIDE SEQUENCE [LARGE SCALE GENOMIC DNA]</scope>
    <source>
        <strain evidence="2">KIB-2018</strain>
        <tissue evidence="2">Leaf</tissue>
    </source>
</reference>
<evidence type="ECO:0000313" key="3">
    <source>
        <dbReference type="Proteomes" id="UP001159364"/>
    </source>
</evidence>
<feature type="compositionally biased region" description="Low complexity" evidence="1">
    <location>
        <begin position="64"/>
        <end position="76"/>
    </location>
</feature>